<dbReference type="VEuPathDB" id="AmoebaDB:FDP41_000737"/>
<comment type="caution">
    <text evidence="5">The sequence shown here is derived from an EMBL/GenBank/DDBJ whole genome shotgun (WGS) entry which is preliminary data.</text>
</comment>
<dbReference type="OMA" id="RQKEMGG"/>
<evidence type="ECO:0000313" key="5">
    <source>
        <dbReference type="EMBL" id="KAF0984838.1"/>
    </source>
</evidence>
<dbReference type="VEuPathDB" id="AmoebaDB:NF0107720"/>
<protein>
    <recommendedName>
        <fullName evidence="4">CS domain-containing protein</fullName>
    </recommendedName>
</protein>
<dbReference type="GO" id="GO:0051082">
    <property type="term" value="F:unfolded protein binding"/>
    <property type="evidence" value="ECO:0007669"/>
    <property type="project" value="TreeGrafter"/>
</dbReference>
<keyword evidence="2" id="KW-0963">Cytoplasm</keyword>
<dbReference type="InterPro" id="IPR008978">
    <property type="entry name" value="HSP20-like_chaperone"/>
</dbReference>
<name>A0A6A5CHX1_NAEFO</name>
<gene>
    <name evidence="5" type="ORF">FDP41_000737</name>
</gene>
<evidence type="ECO:0000256" key="3">
    <source>
        <dbReference type="SAM" id="MobiDB-lite"/>
    </source>
</evidence>
<dbReference type="GO" id="GO:0006457">
    <property type="term" value="P:protein folding"/>
    <property type="evidence" value="ECO:0007669"/>
    <property type="project" value="TreeGrafter"/>
</dbReference>
<dbReference type="InterPro" id="IPR037898">
    <property type="entry name" value="NudC_fam"/>
</dbReference>
<dbReference type="Gene3D" id="2.60.40.790">
    <property type="match status" value="1"/>
</dbReference>
<dbReference type="PANTHER" id="PTHR12356:SF3">
    <property type="entry name" value="NUCLEAR MIGRATION PROTEIN NUDC"/>
    <property type="match status" value="1"/>
</dbReference>
<feature type="domain" description="CS" evidence="4">
    <location>
        <begin position="17"/>
        <end position="106"/>
    </location>
</feature>
<dbReference type="Proteomes" id="UP000444721">
    <property type="component" value="Unassembled WGS sequence"/>
</dbReference>
<dbReference type="InterPro" id="IPR007052">
    <property type="entry name" value="CS_dom"/>
</dbReference>
<evidence type="ECO:0000313" key="6">
    <source>
        <dbReference type="Proteomes" id="UP000444721"/>
    </source>
</evidence>
<dbReference type="GO" id="GO:0005737">
    <property type="term" value="C:cytoplasm"/>
    <property type="evidence" value="ECO:0007669"/>
    <property type="project" value="UniProtKB-SubCell"/>
</dbReference>
<dbReference type="OrthoDB" id="416217at2759"/>
<dbReference type="GeneID" id="68107955"/>
<keyword evidence="6" id="KW-1185">Reference proteome</keyword>
<feature type="compositionally biased region" description="Basic and acidic residues" evidence="3">
    <location>
        <begin position="152"/>
        <end position="181"/>
    </location>
</feature>
<dbReference type="SUPFAM" id="SSF49764">
    <property type="entry name" value="HSP20-like chaperones"/>
    <property type="match status" value="1"/>
</dbReference>
<proteinExistence type="predicted"/>
<dbReference type="AlphaFoldDB" id="A0A6A5CHX1"/>
<reference evidence="5 6" key="1">
    <citation type="journal article" date="2019" name="Sci. Rep.">
        <title>Nanopore sequencing improves the draft genome of the human pathogenic amoeba Naegleria fowleri.</title>
        <authorList>
            <person name="Liechti N."/>
            <person name="Schurch N."/>
            <person name="Bruggmann R."/>
            <person name="Wittwer M."/>
        </authorList>
    </citation>
    <scope>NUCLEOTIDE SEQUENCE [LARGE SCALE GENOMIC DNA]</scope>
    <source>
        <strain evidence="5 6">ATCC 30894</strain>
    </source>
</reference>
<dbReference type="FunFam" id="2.60.40.790:FF:000001">
    <property type="entry name" value="Nuclear migration protein nudC"/>
    <property type="match status" value="1"/>
</dbReference>
<evidence type="ECO:0000256" key="2">
    <source>
        <dbReference type="ARBA" id="ARBA00022490"/>
    </source>
</evidence>
<sequence>MTESSSSLKTPNRGNGADYEKYSFTQTLAEVTVHVPVPVGTTGKQVNVVISPNHLKVGLKGGEPIIDGKLHEKVIVDDSFWQIDDKKEVVIFLQKANTMQWWSKLTESDAEIDTRKIEPETSKLSDLDPEARATVEKMMYDQRQKQLGLPTSEEKQKQDLLREIMEKNPEAFKHPPRKNDD</sequence>
<accession>A0A6A5CHX1</accession>
<dbReference type="PROSITE" id="PS51203">
    <property type="entry name" value="CS"/>
    <property type="match status" value="1"/>
</dbReference>
<dbReference type="VEuPathDB" id="AmoebaDB:NfTy_031530"/>
<feature type="region of interest" description="Disordered" evidence="3">
    <location>
        <begin position="140"/>
        <end position="181"/>
    </location>
</feature>
<evidence type="ECO:0000259" key="4">
    <source>
        <dbReference type="PROSITE" id="PS51203"/>
    </source>
</evidence>
<evidence type="ECO:0000256" key="1">
    <source>
        <dbReference type="ARBA" id="ARBA00004496"/>
    </source>
</evidence>
<organism evidence="5 6">
    <name type="scientific">Naegleria fowleri</name>
    <name type="common">Brain eating amoeba</name>
    <dbReference type="NCBI Taxonomy" id="5763"/>
    <lineage>
        <taxon>Eukaryota</taxon>
        <taxon>Discoba</taxon>
        <taxon>Heterolobosea</taxon>
        <taxon>Tetramitia</taxon>
        <taxon>Eutetramitia</taxon>
        <taxon>Vahlkampfiidae</taxon>
        <taxon>Naegleria</taxon>
    </lineage>
</organism>
<dbReference type="CDD" id="cd06467">
    <property type="entry name" value="p23_NUDC_like"/>
    <property type="match status" value="1"/>
</dbReference>
<dbReference type="Pfam" id="PF04969">
    <property type="entry name" value="CS"/>
    <property type="match status" value="1"/>
</dbReference>
<dbReference type="EMBL" id="VFQX01000002">
    <property type="protein sequence ID" value="KAF0984838.1"/>
    <property type="molecule type" value="Genomic_DNA"/>
</dbReference>
<dbReference type="PANTHER" id="PTHR12356">
    <property type="entry name" value="NUCLEAR MOVEMENT PROTEIN NUDC"/>
    <property type="match status" value="1"/>
</dbReference>
<dbReference type="RefSeq" id="XP_044569551.1">
    <property type="nucleotide sequence ID" value="XM_044711107.1"/>
</dbReference>
<comment type="subcellular location">
    <subcellularLocation>
        <location evidence="1">Cytoplasm</location>
    </subcellularLocation>
</comment>